<dbReference type="FunCoup" id="A0A2V0P2K3">
    <property type="interactions" value="224"/>
</dbReference>
<dbReference type="InterPro" id="IPR015813">
    <property type="entry name" value="Pyrv/PenolPyrv_kinase-like_dom"/>
</dbReference>
<organism evidence="1 2">
    <name type="scientific">Raphidocelis subcapitata</name>
    <dbReference type="NCBI Taxonomy" id="307507"/>
    <lineage>
        <taxon>Eukaryota</taxon>
        <taxon>Viridiplantae</taxon>
        <taxon>Chlorophyta</taxon>
        <taxon>core chlorophytes</taxon>
        <taxon>Chlorophyceae</taxon>
        <taxon>CS clade</taxon>
        <taxon>Sphaeropleales</taxon>
        <taxon>Selenastraceae</taxon>
        <taxon>Raphidocelis</taxon>
    </lineage>
</organism>
<dbReference type="PANTHER" id="PTHR42905:SF2">
    <property type="entry name" value="PHOSPHOENOLPYRUVATE CARBOXYLASE FAMILY PROTEIN"/>
    <property type="match status" value="1"/>
</dbReference>
<dbReference type="Proteomes" id="UP000247498">
    <property type="component" value="Unassembled WGS sequence"/>
</dbReference>
<sequence length="276" mass="29195">MAMRTQPLGPSSGRVWARSFGTRRLSIVARASTKSSRTDRLRELLKGPKIIKGPCCHDALSAKLIEQAGFDFAFMSGFCTSAARLGAPDTGLLSYSEMVDQGRYVNEATRAIPIIGDGDTGYGNAMNVKRTVRGYAAAGFAGILIEDQTWPKSCGHVRNKKVVPRAEAVARIRAAVDAREEGADILIVARTDARQAESLEEALARAEAFAEAGADVLFIDALASVDEMRAFCGLGGAAAGVPKMANMLEGGGKTPILSPEELEGVGFSLVAYPLSL</sequence>
<dbReference type="STRING" id="307507.A0A2V0P2K3"/>
<protein>
    <recommendedName>
        <fullName evidence="3">Isocitrate lyase</fullName>
    </recommendedName>
</protein>
<dbReference type="SUPFAM" id="SSF51621">
    <property type="entry name" value="Phosphoenolpyruvate/pyruvate domain"/>
    <property type="match status" value="1"/>
</dbReference>
<dbReference type="PANTHER" id="PTHR42905">
    <property type="entry name" value="PHOSPHOENOLPYRUVATE CARBOXYLASE"/>
    <property type="match status" value="1"/>
</dbReference>
<reference evidence="1 2" key="1">
    <citation type="journal article" date="2018" name="Sci. Rep.">
        <title>Raphidocelis subcapitata (=Pseudokirchneriella subcapitata) provides an insight into genome evolution and environmental adaptations in the Sphaeropleales.</title>
        <authorList>
            <person name="Suzuki S."/>
            <person name="Yamaguchi H."/>
            <person name="Nakajima N."/>
            <person name="Kawachi M."/>
        </authorList>
    </citation>
    <scope>NUCLEOTIDE SEQUENCE [LARGE SCALE GENOMIC DNA]</scope>
    <source>
        <strain evidence="1 2">NIES-35</strain>
    </source>
</reference>
<accession>A0A2V0P2K3</accession>
<dbReference type="Pfam" id="PF13714">
    <property type="entry name" value="PEP_mutase"/>
    <property type="match status" value="1"/>
</dbReference>
<evidence type="ECO:0000313" key="1">
    <source>
        <dbReference type="EMBL" id="GBF93122.1"/>
    </source>
</evidence>
<dbReference type="GO" id="GO:0003824">
    <property type="term" value="F:catalytic activity"/>
    <property type="evidence" value="ECO:0007669"/>
    <property type="project" value="InterPro"/>
</dbReference>
<name>A0A2V0P2K3_9CHLO</name>
<proteinExistence type="predicted"/>
<dbReference type="InParanoid" id="A0A2V0P2K3"/>
<comment type="caution">
    <text evidence="1">The sequence shown here is derived from an EMBL/GenBank/DDBJ whole genome shotgun (WGS) entry which is preliminary data.</text>
</comment>
<evidence type="ECO:0000313" key="2">
    <source>
        <dbReference type="Proteomes" id="UP000247498"/>
    </source>
</evidence>
<dbReference type="EMBL" id="BDRX01000038">
    <property type="protein sequence ID" value="GBF93122.1"/>
    <property type="molecule type" value="Genomic_DNA"/>
</dbReference>
<dbReference type="InterPro" id="IPR039556">
    <property type="entry name" value="ICL/PEPM"/>
</dbReference>
<dbReference type="AlphaFoldDB" id="A0A2V0P2K3"/>
<dbReference type="Gene3D" id="3.20.20.60">
    <property type="entry name" value="Phosphoenolpyruvate-binding domains"/>
    <property type="match status" value="1"/>
</dbReference>
<gene>
    <name evidence="1" type="ORF">Rsub_05851</name>
</gene>
<dbReference type="OrthoDB" id="1923844at2759"/>
<dbReference type="CDD" id="cd00377">
    <property type="entry name" value="ICL_PEPM"/>
    <property type="match status" value="1"/>
</dbReference>
<dbReference type="InterPro" id="IPR040442">
    <property type="entry name" value="Pyrv_kinase-like_dom_sf"/>
</dbReference>
<keyword evidence="2" id="KW-1185">Reference proteome</keyword>
<evidence type="ECO:0008006" key="3">
    <source>
        <dbReference type="Google" id="ProtNLM"/>
    </source>
</evidence>